<dbReference type="EMBL" id="CP132508">
    <property type="protein sequence ID" value="WPD19220.1"/>
    <property type="molecule type" value="Genomic_DNA"/>
</dbReference>
<name>A0ABZ0QS73_9FIRM</name>
<keyword evidence="5 10" id="KW-0375">Hydrogen ion transport</keyword>
<comment type="similarity">
    <text evidence="3 10">Belongs to the ATPase gamma chain family.</text>
</comment>
<evidence type="ECO:0000256" key="7">
    <source>
        <dbReference type="ARBA" id="ARBA00023136"/>
    </source>
</evidence>
<keyword evidence="8 10" id="KW-0139">CF(1)</keyword>
<evidence type="ECO:0000256" key="10">
    <source>
        <dbReference type="HAMAP-Rule" id="MF_00815"/>
    </source>
</evidence>
<keyword evidence="10" id="KW-1003">Cell membrane</keyword>
<feature type="compositionally biased region" description="Low complexity" evidence="11">
    <location>
        <begin position="198"/>
        <end position="210"/>
    </location>
</feature>
<comment type="subunit">
    <text evidence="10">F-type ATPases have 2 components, CF(1) - the catalytic core - and CF(0) - the membrane proton channel. CF(1) has five subunits: alpha(3), beta(3), gamma(1), delta(1), epsilon(1). CF(0) has three main subunits: a, b and c.</text>
</comment>
<sequence length="330" mass="35483">MASMRDIRRRIRAVRNTQQITRAMYMVAAAKLKRAEEAARSGRPYANALRAMLARLAGSEQARQHPLVAPRPVRRVGLVIVTGDRGLAGSYNANVIRRAEQELRQLPPDVEPVLVAVGRKGRDHFRRRGHAFARELTGLGEDVDFATARDLARWLVDRYLSGDVDEVRLVYTEYRSAISQRPVVTRLLPVAGLDEPAGGAAAGPAADRGAAPGGASGRAAASGALAGGPQVAAERPAGSGPQGVREYIYEPSERAVLEALLPKYVQILVFRALQEAKASEHGARMTAMKNATDNAAELIETLTLAYNRARQAAITKELAEIVSGAEALKG</sequence>
<gene>
    <name evidence="10 12" type="primary">atpG</name>
    <name evidence="12" type="ORF">Q5761_00675</name>
</gene>
<keyword evidence="7 10" id="KW-0472">Membrane</keyword>
<accession>A0ABZ0QS73</accession>
<evidence type="ECO:0000256" key="9">
    <source>
        <dbReference type="ARBA" id="ARBA00023310"/>
    </source>
</evidence>
<evidence type="ECO:0000256" key="3">
    <source>
        <dbReference type="ARBA" id="ARBA00007681"/>
    </source>
</evidence>
<dbReference type="SUPFAM" id="SSF52943">
    <property type="entry name" value="ATP synthase (F1-ATPase), gamma subunit"/>
    <property type="match status" value="1"/>
</dbReference>
<evidence type="ECO:0000256" key="2">
    <source>
        <dbReference type="ARBA" id="ARBA00004170"/>
    </source>
</evidence>
<evidence type="ECO:0000313" key="12">
    <source>
        <dbReference type="EMBL" id="WPD19220.1"/>
    </source>
</evidence>
<evidence type="ECO:0000256" key="4">
    <source>
        <dbReference type="ARBA" id="ARBA00022448"/>
    </source>
</evidence>
<dbReference type="InterPro" id="IPR035968">
    <property type="entry name" value="ATP_synth_F1_ATPase_gsu"/>
</dbReference>
<dbReference type="CDD" id="cd12151">
    <property type="entry name" value="F1-ATPase_gamma"/>
    <property type="match status" value="1"/>
</dbReference>
<dbReference type="Gene3D" id="3.40.1380.10">
    <property type="match status" value="1"/>
</dbReference>
<keyword evidence="6 10" id="KW-0406">Ion transport</keyword>
<protein>
    <recommendedName>
        <fullName evidence="10">ATP synthase gamma chain</fullName>
    </recommendedName>
    <alternativeName>
        <fullName evidence="10">ATP synthase F1 sector gamma subunit</fullName>
    </alternativeName>
    <alternativeName>
        <fullName evidence="10">F-ATPase gamma subunit</fullName>
    </alternativeName>
</protein>
<dbReference type="PRINTS" id="PR00126">
    <property type="entry name" value="ATPASEGAMMA"/>
</dbReference>
<keyword evidence="9 10" id="KW-0066">ATP synthesis</keyword>
<organism evidence="12 13">
    <name type="scientific">Thermaerobacter composti</name>
    <dbReference type="NCBI Taxonomy" id="554949"/>
    <lineage>
        <taxon>Bacteria</taxon>
        <taxon>Bacillati</taxon>
        <taxon>Bacillota</taxon>
        <taxon>Clostridia</taxon>
        <taxon>Eubacteriales</taxon>
        <taxon>Clostridiales Family XVII. Incertae Sedis</taxon>
        <taxon>Thermaerobacter</taxon>
    </lineage>
</organism>
<evidence type="ECO:0000256" key="1">
    <source>
        <dbReference type="ARBA" id="ARBA00003456"/>
    </source>
</evidence>
<evidence type="ECO:0000256" key="6">
    <source>
        <dbReference type="ARBA" id="ARBA00023065"/>
    </source>
</evidence>
<reference evidence="12 13" key="1">
    <citation type="submission" date="2023-08" db="EMBL/GenBank/DDBJ databases">
        <title>Genome sequence of Thermaerobacter compostii strain Ins1, a spore-forming filamentous bacterium isolated from a deep geothermal reservoir.</title>
        <authorList>
            <person name="Bregnard D."/>
            <person name="Gonzalez D."/>
            <person name="Junier P."/>
        </authorList>
    </citation>
    <scope>NUCLEOTIDE SEQUENCE [LARGE SCALE GENOMIC DNA]</scope>
    <source>
        <strain evidence="12 13">Ins1</strain>
    </source>
</reference>
<keyword evidence="13" id="KW-1185">Reference proteome</keyword>
<comment type="subcellular location">
    <subcellularLocation>
        <location evidence="10">Cell membrane</location>
        <topology evidence="10">Peripheral membrane protein</topology>
    </subcellularLocation>
    <subcellularLocation>
        <location evidence="2">Membrane</location>
        <topology evidence="2">Peripheral membrane protein</topology>
    </subcellularLocation>
</comment>
<dbReference type="RefSeq" id="WP_167758845.1">
    <property type="nucleotide sequence ID" value="NZ_CP132508.1"/>
</dbReference>
<dbReference type="Pfam" id="PF00231">
    <property type="entry name" value="ATP-synt"/>
    <property type="match status" value="1"/>
</dbReference>
<evidence type="ECO:0000313" key="13">
    <source>
        <dbReference type="Proteomes" id="UP001304683"/>
    </source>
</evidence>
<evidence type="ECO:0000256" key="5">
    <source>
        <dbReference type="ARBA" id="ARBA00022781"/>
    </source>
</evidence>
<dbReference type="InterPro" id="IPR000131">
    <property type="entry name" value="ATP_synth_F1_gsu"/>
</dbReference>
<dbReference type="HAMAP" id="MF_00815">
    <property type="entry name" value="ATP_synth_gamma_bact"/>
    <property type="match status" value="1"/>
</dbReference>
<comment type="function">
    <text evidence="1 10">Produces ATP from ADP in the presence of a proton gradient across the membrane. The gamma chain is believed to be important in regulating ATPase activity and the flow of protons through the CF(0) complex.</text>
</comment>
<dbReference type="Proteomes" id="UP001304683">
    <property type="component" value="Chromosome"/>
</dbReference>
<dbReference type="PANTHER" id="PTHR11693">
    <property type="entry name" value="ATP SYNTHASE GAMMA CHAIN"/>
    <property type="match status" value="1"/>
</dbReference>
<keyword evidence="4 10" id="KW-0813">Transport</keyword>
<dbReference type="InterPro" id="IPR023632">
    <property type="entry name" value="ATP_synth_F1_gsu_CS"/>
</dbReference>
<proteinExistence type="inferred from homology"/>
<dbReference type="Gene3D" id="1.10.287.80">
    <property type="entry name" value="ATP synthase, gamma subunit, helix hairpin domain"/>
    <property type="match status" value="2"/>
</dbReference>
<dbReference type="PANTHER" id="PTHR11693:SF22">
    <property type="entry name" value="ATP SYNTHASE SUBUNIT GAMMA, MITOCHONDRIAL"/>
    <property type="match status" value="1"/>
</dbReference>
<feature type="region of interest" description="Disordered" evidence="11">
    <location>
        <begin position="198"/>
        <end position="222"/>
    </location>
</feature>
<evidence type="ECO:0000256" key="8">
    <source>
        <dbReference type="ARBA" id="ARBA00023196"/>
    </source>
</evidence>
<dbReference type="PROSITE" id="PS00153">
    <property type="entry name" value="ATPASE_GAMMA"/>
    <property type="match status" value="1"/>
</dbReference>
<dbReference type="NCBIfam" id="TIGR01146">
    <property type="entry name" value="ATPsyn_F1gamma"/>
    <property type="match status" value="1"/>
</dbReference>
<evidence type="ECO:0000256" key="11">
    <source>
        <dbReference type="SAM" id="MobiDB-lite"/>
    </source>
</evidence>